<feature type="transmembrane region" description="Helical" evidence="1">
    <location>
        <begin position="233"/>
        <end position="250"/>
    </location>
</feature>
<dbReference type="Proteomes" id="UP000001477">
    <property type="component" value="Chromosome"/>
</dbReference>
<dbReference type="HOGENOM" id="CLU_074820_0_0_9"/>
<evidence type="ECO:0000313" key="3">
    <source>
        <dbReference type="Proteomes" id="UP000001477"/>
    </source>
</evidence>
<evidence type="ECO:0000256" key="1">
    <source>
        <dbReference type="SAM" id="Phobius"/>
    </source>
</evidence>
<keyword evidence="1" id="KW-0812">Transmembrane</keyword>
<name>C4ZF29_AGARV</name>
<dbReference type="PaxDb" id="515619-EUBREC_2419"/>
<accession>C4ZF29</accession>
<sequence>MESIMTKCMKCGVYIADNTDKCPLCQQVVAPVELSSDNHQGTEWVFEQHNDVPDKCVNDTDSAAKRADSTASHDNGTRYPDVKGASRKYRLLENIILFLSIVGQIVLTTVDYMTDNEINWSFIVLLVVIYANVTLRLAIVGRNGYIFKIVSTFVFTVLFLEGIDLLTGASGWALTFVFPSAILAMVLATIILMIVNIRNWQSYMMMQLFLVLMSVIAMILVAVKIIWFPYLAMGAMGASLFLFLGTLIIGDKRARTELKRRFHI</sequence>
<dbReference type="InterPro" id="IPR046283">
    <property type="entry name" value="DUF6320"/>
</dbReference>
<reference evidence="2 3" key="1">
    <citation type="journal article" date="2009" name="Proc. Natl. Acad. Sci. U.S.A.">
        <title>Characterizing a model human gut microbiota composed of members of its two dominant bacterial phyla.</title>
        <authorList>
            <person name="Mahowald M.A."/>
            <person name="Rey F.E."/>
            <person name="Seedorf H."/>
            <person name="Turnbaugh P.J."/>
            <person name="Fulton R.S."/>
            <person name="Wollam A."/>
            <person name="Shah N."/>
            <person name="Wang C."/>
            <person name="Magrini V."/>
            <person name="Wilson R.K."/>
            <person name="Cantarel B.L."/>
            <person name="Coutinho P.M."/>
            <person name="Henrissat B."/>
            <person name="Crock L.W."/>
            <person name="Russell A."/>
            <person name="Verberkmoes N.C."/>
            <person name="Hettich R.L."/>
            <person name="Gordon J.I."/>
        </authorList>
    </citation>
    <scope>NUCLEOTIDE SEQUENCE [LARGE SCALE GENOMIC DNA]</scope>
    <source>
        <strain evidence="3">ATCC 33656 / DSM 3377 / JCM 17463 / KCTC 5835 / LMG 30912 / VPI 0990</strain>
    </source>
</reference>
<feature type="transmembrane region" description="Helical" evidence="1">
    <location>
        <begin position="120"/>
        <end position="139"/>
    </location>
</feature>
<gene>
    <name evidence="2" type="ordered locus">EUBREC_2419</name>
</gene>
<dbReference type="KEGG" id="ere:EUBREC_2419"/>
<protein>
    <recommendedName>
        <fullName evidence="4">Zinc ribbon domain-containing protein</fullName>
    </recommendedName>
</protein>
<feature type="transmembrane region" description="Helical" evidence="1">
    <location>
        <begin position="172"/>
        <end position="195"/>
    </location>
</feature>
<feature type="transmembrane region" description="Helical" evidence="1">
    <location>
        <begin position="95"/>
        <end position="114"/>
    </location>
</feature>
<organism evidence="2 3">
    <name type="scientific">Agathobacter rectalis (strain ATCC 33656 / DSM 3377 / JCM 17463 / KCTC 5835 / VPI 0990)</name>
    <name type="common">Eubacterium rectale</name>
    <dbReference type="NCBI Taxonomy" id="515619"/>
    <lineage>
        <taxon>Bacteria</taxon>
        <taxon>Bacillati</taxon>
        <taxon>Bacillota</taxon>
        <taxon>Clostridia</taxon>
        <taxon>Lachnospirales</taxon>
        <taxon>Lachnospiraceae</taxon>
        <taxon>Agathobacter</taxon>
    </lineage>
</organism>
<dbReference type="STRING" id="515619.EUBREC_2419"/>
<evidence type="ECO:0008006" key="4">
    <source>
        <dbReference type="Google" id="ProtNLM"/>
    </source>
</evidence>
<feature type="transmembrane region" description="Helical" evidence="1">
    <location>
        <begin position="146"/>
        <end position="166"/>
    </location>
</feature>
<feature type="transmembrane region" description="Helical" evidence="1">
    <location>
        <begin position="207"/>
        <end position="227"/>
    </location>
</feature>
<dbReference type="AlphaFoldDB" id="C4ZF29"/>
<dbReference type="EMBL" id="CP001107">
    <property type="protein sequence ID" value="ACR76150.1"/>
    <property type="molecule type" value="Genomic_DNA"/>
</dbReference>
<keyword evidence="1" id="KW-0472">Membrane</keyword>
<evidence type="ECO:0000313" key="2">
    <source>
        <dbReference type="EMBL" id="ACR76150.1"/>
    </source>
</evidence>
<keyword evidence="1" id="KW-1133">Transmembrane helix</keyword>
<dbReference type="Pfam" id="PF19845">
    <property type="entry name" value="DUF6320"/>
    <property type="match status" value="1"/>
</dbReference>
<proteinExistence type="predicted"/>